<dbReference type="EMBL" id="NISI01000005">
    <property type="protein sequence ID" value="OWR03753.1"/>
    <property type="molecule type" value="Genomic_DNA"/>
</dbReference>
<dbReference type="Gene3D" id="1.10.10.10">
    <property type="entry name" value="Winged helix-like DNA-binding domain superfamily/Winged helix DNA-binding domain"/>
    <property type="match status" value="1"/>
</dbReference>
<comment type="caution">
    <text evidence="6">The sequence shown here is derived from an EMBL/GenBank/DDBJ whole genome shotgun (WGS) entry which is preliminary data.</text>
</comment>
<sequence length="211" mass="22283">MKVLLVDGFPMVRAALTGLIEQHFGGAQVQGVDTVDAARQSLAQALPRLVLLDLRVPGGFELMEEIHQTHLLLPVVVISGSDDTDDALRALSSGAMGYVPERSDLDTLVQALHLVLAGGTYVPPLKPRVDETAAAAPASPTPDWGALPLTPRQKHVLHLLTQGLSNKLIARELGVSVDTVKDHVAAVLKALGVASRTQAVVVATQRVQRGA</sequence>
<evidence type="ECO:0000256" key="2">
    <source>
        <dbReference type="ARBA" id="ARBA00023125"/>
    </source>
</evidence>
<dbReference type="PRINTS" id="PR00038">
    <property type="entry name" value="HTHLUXR"/>
</dbReference>
<name>A0A254NF51_9BURK</name>
<dbReference type="SUPFAM" id="SSF52172">
    <property type="entry name" value="CheY-like"/>
    <property type="match status" value="1"/>
</dbReference>
<dbReference type="SMART" id="SM00421">
    <property type="entry name" value="HTH_LUXR"/>
    <property type="match status" value="1"/>
</dbReference>
<dbReference type="GO" id="GO:0006355">
    <property type="term" value="P:regulation of DNA-templated transcription"/>
    <property type="evidence" value="ECO:0007669"/>
    <property type="project" value="InterPro"/>
</dbReference>
<keyword evidence="1 3" id="KW-0597">Phosphoprotein</keyword>
<evidence type="ECO:0000256" key="1">
    <source>
        <dbReference type="ARBA" id="ARBA00022553"/>
    </source>
</evidence>
<dbReference type="OrthoDB" id="3374006at2"/>
<dbReference type="AlphaFoldDB" id="A0A254NF51"/>
<evidence type="ECO:0000259" key="5">
    <source>
        <dbReference type="PROSITE" id="PS50110"/>
    </source>
</evidence>
<dbReference type="GO" id="GO:0003677">
    <property type="term" value="F:DNA binding"/>
    <property type="evidence" value="ECO:0007669"/>
    <property type="project" value="UniProtKB-KW"/>
</dbReference>
<reference evidence="6 7" key="1">
    <citation type="journal article" date="2007" name="Int. J. Syst. Evol. Microbiol.">
        <title>Description of Pelomonas aquatica sp. nov. and Pelomonas puraquae sp. nov., isolated from industrial and haemodialysis water.</title>
        <authorList>
            <person name="Gomila M."/>
            <person name="Bowien B."/>
            <person name="Falsen E."/>
            <person name="Moore E.R."/>
            <person name="Lalucat J."/>
        </authorList>
    </citation>
    <scope>NUCLEOTIDE SEQUENCE [LARGE SCALE GENOMIC DNA]</scope>
    <source>
        <strain evidence="6 7">CCUG 52769</strain>
    </source>
</reference>
<dbReference type="PANTHER" id="PTHR45566:SF1">
    <property type="entry name" value="HTH-TYPE TRANSCRIPTIONAL REGULATOR YHJB-RELATED"/>
    <property type="match status" value="1"/>
</dbReference>
<dbReference type="InterPro" id="IPR001789">
    <property type="entry name" value="Sig_transdc_resp-reg_receiver"/>
</dbReference>
<feature type="domain" description="HTH luxR-type" evidence="4">
    <location>
        <begin position="142"/>
        <end position="207"/>
    </location>
</feature>
<evidence type="ECO:0000259" key="4">
    <source>
        <dbReference type="PROSITE" id="PS50043"/>
    </source>
</evidence>
<dbReference type="CDD" id="cd06170">
    <property type="entry name" value="LuxR_C_like"/>
    <property type="match status" value="1"/>
</dbReference>
<dbReference type="SUPFAM" id="SSF46894">
    <property type="entry name" value="C-terminal effector domain of the bipartite response regulators"/>
    <property type="match status" value="1"/>
</dbReference>
<dbReference type="InterPro" id="IPR058245">
    <property type="entry name" value="NreC/VraR/RcsB-like_REC"/>
</dbReference>
<dbReference type="CDD" id="cd17535">
    <property type="entry name" value="REC_NarL-like"/>
    <property type="match status" value="1"/>
</dbReference>
<dbReference type="PROSITE" id="PS50110">
    <property type="entry name" value="RESPONSE_REGULATORY"/>
    <property type="match status" value="1"/>
</dbReference>
<dbReference type="InterPro" id="IPR016032">
    <property type="entry name" value="Sig_transdc_resp-reg_C-effctor"/>
</dbReference>
<dbReference type="RefSeq" id="WP_088483992.1">
    <property type="nucleotide sequence ID" value="NZ_NISI01000005.1"/>
</dbReference>
<dbReference type="Pfam" id="PF00072">
    <property type="entry name" value="Response_reg"/>
    <property type="match status" value="1"/>
</dbReference>
<dbReference type="PANTHER" id="PTHR45566">
    <property type="entry name" value="HTH-TYPE TRANSCRIPTIONAL REGULATOR YHJB-RELATED"/>
    <property type="match status" value="1"/>
</dbReference>
<dbReference type="SMART" id="SM00448">
    <property type="entry name" value="REC"/>
    <property type="match status" value="1"/>
</dbReference>
<evidence type="ECO:0000313" key="6">
    <source>
        <dbReference type="EMBL" id="OWR03753.1"/>
    </source>
</evidence>
<keyword evidence="7" id="KW-1185">Reference proteome</keyword>
<dbReference type="PROSITE" id="PS50043">
    <property type="entry name" value="HTH_LUXR_2"/>
    <property type="match status" value="1"/>
</dbReference>
<feature type="domain" description="Response regulatory" evidence="5">
    <location>
        <begin position="2"/>
        <end position="116"/>
    </location>
</feature>
<dbReference type="InterPro" id="IPR036388">
    <property type="entry name" value="WH-like_DNA-bd_sf"/>
</dbReference>
<dbReference type="Gene3D" id="3.40.50.2300">
    <property type="match status" value="1"/>
</dbReference>
<feature type="modified residue" description="4-aspartylphosphate" evidence="3">
    <location>
        <position position="53"/>
    </location>
</feature>
<accession>A0A254NF51</accession>
<dbReference type="InterPro" id="IPR051015">
    <property type="entry name" value="EvgA-like"/>
</dbReference>
<proteinExistence type="predicted"/>
<gene>
    <name evidence="6" type="ORF">CDO81_14840</name>
</gene>
<evidence type="ECO:0000256" key="3">
    <source>
        <dbReference type="PROSITE-ProRule" id="PRU00169"/>
    </source>
</evidence>
<keyword evidence="2 6" id="KW-0238">DNA-binding</keyword>
<dbReference type="InterPro" id="IPR000792">
    <property type="entry name" value="Tscrpt_reg_LuxR_C"/>
</dbReference>
<dbReference type="GO" id="GO:0000160">
    <property type="term" value="P:phosphorelay signal transduction system"/>
    <property type="evidence" value="ECO:0007669"/>
    <property type="project" value="InterPro"/>
</dbReference>
<evidence type="ECO:0000313" key="7">
    <source>
        <dbReference type="Proteomes" id="UP000197446"/>
    </source>
</evidence>
<dbReference type="Pfam" id="PF00196">
    <property type="entry name" value="GerE"/>
    <property type="match status" value="1"/>
</dbReference>
<protein>
    <submittedName>
        <fullName evidence="6">DNA-binding response regulator</fullName>
    </submittedName>
</protein>
<dbReference type="InterPro" id="IPR011006">
    <property type="entry name" value="CheY-like_superfamily"/>
</dbReference>
<dbReference type="Proteomes" id="UP000197446">
    <property type="component" value="Unassembled WGS sequence"/>
</dbReference>
<organism evidence="6 7">
    <name type="scientific">Roseateles puraquae</name>
    <dbReference type="NCBI Taxonomy" id="431059"/>
    <lineage>
        <taxon>Bacteria</taxon>
        <taxon>Pseudomonadati</taxon>
        <taxon>Pseudomonadota</taxon>
        <taxon>Betaproteobacteria</taxon>
        <taxon>Burkholderiales</taxon>
        <taxon>Sphaerotilaceae</taxon>
        <taxon>Roseateles</taxon>
    </lineage>
</organism>